<sequence>MRVIPSQVSSSLTAQIGPLDGPTLPKPIYASGGGGGTSLPMPYSVWWEESMTPPQPHPQHTRPEITETTVPRGGHTYSSHRHYSSYDRRALRPVGGLPTVEQGAWQASGGASGGNYEAVRADTQQQQLEAEELEEEGGLFADMGGFPTVEESTWQASGGAYGRNCESVQADAQQQQLEAEELEEEEGMLADLLKGGLKIKDIFPNGKPPYK</sequence>
<dbReference type="AlphaFoldDB" id="U6M8E0"/>
<reference evidence="3" key="2">
    <citation type="submission" date="2013-10" db="EMBL/GenBank/DDBJ databases">
        <authorList>
            <person name="Aslett M."/>
        </authorList>
    </citation>
    <scope>NUCLEOTIDE SEQUENCE [LARGE SCALE GENOMIC DNA]</scope>
    <source>
        <strain evidence="3">Weybridge</strain>
    </source>
</reference>
<keyword evidence="1" id="KW-0175">Coiled coil</keyword>
<dbReference type="Proteomes" id="UP000030763">
    <property type="component" value="Unassembled WGS sequence"/>
</dbReference>
<evidence type="ECO:0000313" key="3">
    <source>
        <dbReference type="EMBL" id="CDJ60291.1"/>
    </source>
</evidence>
<name>U6M8E0_EIMMA</name>
<feature type="coiled-coil region" evidence="1">
    <location>
        <begin position="165"/>
        <end position="192"/>
    </location>
</feature>
<dbReference type="VEuPathDB" id="ToxoDB:EMWEY_00060380"/>
<protein>
    <submittedName>
        <fullName evidence="3">Uncharacterized protein</fullName>
    </submittedName>
</protein>
<dbReference type="RefSeq" id="XP_013336941.1">
    <property type="nucleotide sequence ID" value="XM_013481487.1"/>
</dbReference>
<evidence type="ECO:0000256" key="1">
    <source>
        <dbReference type="SAM" id="Coils"/>
    </source>
</evidence>
<feature type="region of interest" description="Disordered" evidence="2">
    <location>
        <begin position="50"/>
        <end position="85"/>
    </location>
</feature>
<feature type="compositionally biased region" description="Polar residues" evidence="2">
    <location>
        <begin position="1"/>
        <end position="14"/>
    </location>
</feature>
<dbReference type="EMBL" id="HG721673">
    <property type="protein sequence ID" value="CDJ60291.1"/>
    <property type="molecule type" value="Genomic_DNA"/>
</dbReference>
<evidence type="ECO:0000313" key="4">
    <source>
        <dbReference type="Proteomes" id="UP000030763"/>
    </source>
</evidence>
<keyword evidence="4" id="KW-1185">Reference proteome</keyword>
<evidence type="ECO:0000256" key="2">
    <source>
        <dbReference type="SAM" id="MobiDB-lite"/>
    </source>
</evidence>
<reference evidence="3" key="1">
    <citation type="submission" date="2013-10" db="EMBL/GenBank/DDBJ databases">
        <title>Genomic analysis of the causative agents of coccidiosis in chickens.</title>
        <authorList>
            <person name="Reid A.J."/>
            <person name="Blake D."/>
            <person name="Billington K."/>
            <person name="Browne H."/>
            <person name="Dunn M."/>
            <person name="Hung S."/>
            <person name="Kawahara F."/>
            <person name="Miranda-Saavedra D."/>
            <person name="Mourier T."/>
            <person name="Nagra H."/>
            <person name="Otto T.D."/>
            <person name="Rawlings N."/>
            <person name="Sanchez A."/>
            <person name="Sanders M."/>
            <person name="Subramaniam C."/>
            <person name="Tay Y."/>
            <person name="Dear P."/>
            <person name="Doerig C."/>
            <person name="Gruber A."/>
            <person name="Parkinson J."/>
            <person name="Shirley M."/>
            <person name="Wan K.L."/>
            <person name="Berriman M."/>
            <person name="Tomley F."/>
            <person name="Pain A."/>
        </authorList>
    </citation>
    <scope>NUCLEOTIDE SEQUENCE [LARGE SCALE GENOMIC DNA]</scope>
    <source>
        <strain evidence="3">Weybridge</strain>
    </source>
</reference>
<feature type="region of interest" description="Disordered" evidence="2">
    <location>
        <begin position="1"/>
        <end position="22"/>
    </location>
</feature>
<dbReference type="GeneID" id="25340024"/>
<accession>U6M8E0</accession>
<proteinExistence type="predicted"/>
<organism evidence="3 4">
    <name type="scientific">Eimeria maxima</name>
    <name type="common">Coccidian parasite</name>
    <dbReference type="NCBI Taxonomy" id="5804"/>
    <lineage>
        <taxon>Eukaryota</taxon>
        <taxon>Sar</taxon>
        <taxon>Alveolata</taxon>
        <taxon>Apicomplexa</taxon>
        <taxon>Conoidasida</taxon>
        <taxon>Coccidia</taxon>
        <taxon>Eucoccidiorida</taxon>
        <taxon>Eimeriorina</taxon>
        <taxon>Eimeriidae</taxon>
        <taxon>Eimeria</taxon>
    </lineage>
</organism>
<gene>
    <name evidence="3" type="ORF">EMWEY_00060380</name>
</gene>